<dbReference type="Proteomes" id="UP001148125">
    <property type="component" value="Unassembled WGS sequence"/>
</dbReference>
<dbReference type="EMBL" id="JAOTPO010000018">
    <property type="protein sequence ID" value="MDE5415585.1"/>
    <property type="molecule type" value="Genomic_DNA"/>
</dbReference>
<gene>
    <name evidence="3" type="ORF">N7Z68_19750</name>
</gene>
<keyword evidence="2" id="KW-1133">Transmembrane helix</keyword>
<keyword evidence="2" id="KW-0472">Membrane</keyword>
<organism evidence="3 4">
    <name type="scientific">Alkalihalobacterium chitinilyticum</name>
    <dbReference type="NCBI Taxonomy" id="2980103"/>
    <lineage>
        <taxon>Bacteria</taxon>
        <taxon>Bacillati</taxon>
        <taxon>Bacillota</taxon>
        <taxon>Bacilli</taxon>
        <taxon>Bacillales</taxon>
        <taxon>Bacillaceae</taxon>
        <taxon>Alkalihalobacterium</taxon>
    </lineage>
</organism>
<evidence type="ECO:0000313" key="3">
    <source>
        <dbReference type="EMBL" id="MDE5415585.1"/>
    </source>
</evidence>
<proteinExistence type="predicted"/>
<keyword evidence="4" id="KW-1185">Reference proteome</keyword>
<keyword evidence="2" id="KW-0812">Transmembrane</keyword>
<protein>
    <submittedName>
        <fullName evidence="3">Uncharacterized protein</fullName>
    </submittedName>
</protein>
<feature type="coiled-coil region" evidence="1">
    <location>
        <begin position="134"/>
        <end position="168"/>
    </location>
</feature>
<comment type="caution">
    <text evidence="3">The sequence shown here is derived from an EMBL/GenBank/DDBJ whole genome shotgun (WGS) entry which is preliminary data.</text>
</comment>
<dbReference type="RefSeq" id="WP_275120188.1">
    <property type="nucleotide sequence ID" value="NZ_JAOTPO010000018.1"/>
</dbReference>
<evidence type="ECO:0000256" key="1">
    <source>
        <dbReference type="SAM" id="Coils"/>
    </source>
</evidence>
<sequence>MEYRSKQQSSSLLQSLKKPNSSKDWAFIIVIGCIGTALFIGALFNDIIFRLFVMVLLMTVAVSINRKRTPLVVNQNEEMNTVKSKQVEDEKPEDVELTKSEVAKKQSDLEKVDLDRTMLLEELFTKAELSDLEKQTYRQQIKQKDNEISTIMQEINNAKNKIHQAVLETKKYFIKVDPIKEIAASLDKESVLNGSIYDLNWALDEIRSSLSDDIIQALEKSGYVDNEFKLTRNGYKALIKEVGKNEEELEEIK</sequence>
<evidence type="ECO:0000313" key="4">
    <source>
        <dbReference type="Proteomes" id="UP001148125"/>
    </source>
</evidence>
<accession>A0ABT5VJF8</accession>
<evidence type="ECO:0000256" key="2">
    <source>
        <dbReference type="SAM" id="Phobius"/>
    </source>
</evidence>
<feature type="transmembrane region" description="Helical" evidence="2">
    <location>
        <begin position="25"/>
        <end position="41"/>
    </location>
</feature>
<name>A0ABT5VJF8_9BACI</name>
<reference evidence="3" key="1">
    <citation type="submission" date="2024-05" db="EMBL/GenBank/DDBJ databases">
        <title>Alkalihalobacillus sp. strain MEB203 novel alkaliphilic bacterium from Lonar Lake, India.</title>
        <authorList>
            <person name="Joshi A."/>
            <person name="Thite S."/>
            <person name="Mengade P."/>
        </authorList>
    </citation>
    <scope>NUCLEOTIDE SEQUENCE</scope>
    <source>
        <strain evidence="3">MEB 203</strain>
    </source>
</reference>
<keyword evidence="1" id="KW-0175">Coiled coil</keyword>